<dbReference type="EMBL" id="JALLPJ020000712">
    <property type="protein sequence ID" value="KAL3784863.1"/>
    <property type="molecule type" value="Genomic_DNA"/>
</dbReference>
<dbReference type="PANTHER" id="PTHR11409:SF39">
    <property type="entry name" value="ADENOSINE DEAMINASE 2"/>
    <property type="match status" value="1"/>
</dbReference>
<accession>A0ABD3PBE3</accession>
<name>A0ABD3PBE3_9STRA</name>
<comment type="caution">
    <text evidence="1">The sequence shown here is derived from an EMBL/GenBank/DDBJ whole genome shotgun (WGS) entry which is preliminary data.</text>
</comment>
<evidence type="ECO:0000313" key="2">
    <source>
        <dbReference type="Proteomes" id="UP001530400"/>
    </source>
</evidence>
<dbReference type="InterPro" id="IPR032466">
    <property type="entry name" value="Metal_Hydrolase"/>
</dbReference>
<dbReference type="Proteomes" id="UP001530400">
    <property type="component" value="Unassembled WGS sequence"/>
</dbReference>
<organism evidence="1 2">
    <name type="scientific">Cyclotella atomus</name>
    <dbReference type="NCBI Taxonomy" id="382360"/>
    <lineage>
        <taxon>Eukaryota</taxon>
        <taxon>Sar</taxon>
        <taxon>Stramenopiles</taxon>
        <taxon>Ochrophyta</taxon>
        <taxon>Bacillariophyta</taxon>
        <taxon>Coscinodiscophyceae</taxon>
        <taxon>Thalassiosirophycidae</taxon>
        <taxon>Stephanodiscales</taxon>
        <taxon>Stephanodiscaceae</taxon>
        <taxon>Cyclotella</taxon>
    </lineage>
</organism>
<dbReference type="AlphaFoldDB" id="A0ABD3PBE3"/>
<dbReference type="SUPFAM" id="SSF51556">
    <property type="entry name" value="Metallo-dependent hydrolases"/>
    <property type="match status" value="1"/>
</dbReference>
<reference evidence="1 2" key="1">
    <citation type="submission" date="2024-10" db="EMBL/GenBank/DDBJ databases">
        <title>Updated reference genomes for cyclostephanoid diatoms.</title>
        <authorList>
            <person name="Roberts W.R."/>
            <person name="Alverson A.J."/>
        </authorList>
    </citation>
    <scope>NUCLEOTIDE SEQUENCE [LARGE SCALE GENOMIC DNA]</scope>
    <source>
        <strain evidence="1 2">AJA010-31</strain>
    </source>
</reference>
<gene>
    <name evidence="1" type="ORF">ACHAWO_007789</name>
</gene>
<dbReference type="Gene3D" id="3.20.20.140">
    <property type="entry name" value="Metal-dependent hydrolases"/>
    <property type="match status" value="1"/>
</dbReference>
<evidence type="ECO:0000313" key="1">
    <source>
        <dbReference type="EMBL" id="KAL3784863.1"/>
    </source>
</evidence>
<keyword evidence="2" id="KW-1185">Reference proteome</keyword>
<evidence type="ECO:0008006" key="3">
    <source>
        <dbReference type="Google" id="ProtNLM"/>
    </source>
</evidence>
<dbReference type="PANTHER" id="PTHR11409">
    <property type="entry name" value="ADENOSINE DEAMINASE"/>
    <property type="match status" value="1"/>
</dbReference>
<dbReference type="InterPro" id="IPR006330">
    <property type="entry name" value="Ado/ade_deaminase"/>
</dbReference>
<sequence length="398" mass="45219">MHLRISISRRRLKTRIARCFSASISDGAAGQIFYDRDYHVHLGGAIPPQLIEKWIENNDISTDVTVPDIVASTRFVHPVVTVRDALIQYREAIQMTNKLAKKHFCQLTTTQNLPTFLTMYRAYSQRHLLHEYAATIARDEFMHPKADARVSLPVPNDISSHSKRCEMPREYANRAMDEMIYFQSSLLPTQILFISIPHQTFNKYKNHDYFDAFIDLLSERKNDLSTNLVSAPMFTNKQLSFDFAGQPLPLSQTVQPVSKLRNTFPEAMICYHHGEVCPGISFGDRVRDTFELLPYVNRIGHGLCFGLALLNLYSEENGVLKDKTTIDRATLEVNRNLALQCLSIMAQRNIGIEISPTCNITLGSAFSPDVLRRYVAAFLQEGVHIFLGTDDPAFLNTT</sequence>
<protein>
    <recommendedName>
        <fullName evidence="3">Adenosine deaminase</fullName>
    </recommendedName>
</protein>
<proteinExistence type="predicted"/>